<keyword evidence="2" id="KW-0134">Cell wall</keyword>
<dbReference type="InterPro" id="IPR001611">
    <property type="entry name" value="Leu-rich_rpt"/>
</dbReference>
<organism evidence="11 12">
    <name type="scientific">Glycine soja</name>
    <name type="common">Wild soybean</name>
    <dbReference type="NCBI Taxonomy" id="3848"/>
    <lineage>
        <taxon>Eukaryota</taxon>
        <taxon>Viridiplantae</taxon>
        <taxon>Streptophyta</taxon>
        <taxon>Embryophyta</taxon>
        <taxon>Tracheophyta</taxon>
        <taxon>Spermatophyta</taxon>
        <taxon>Magnoliopsida</taxon>
        <taxon>eudicotyledons</taxon>
        <taxon>Gunneridae</taxon>
        <taxon>Pentapetalae</taxon>
        <taxon>rosids</taxon>
        <taxon>fabids</taxon>
        <taxon>Fabales</taxon>
        <taxon>Fabaceae</taxon>
        <taxon>Papilionoideae</taxon>
        <taxon>50 kb inversion clade</taxon>
        <taxon>NPAAA clade</taxon>
        <taxon>indigoferoid/millettioid clade</taxon>
        <taxon>Phaseoleae</taxon>
        <taxon>Glycine</taxon>
        <taxon>Glycine subgen. Soja</taxon>
    </lineage>
</organism>
<evidence type="ECO:0000313" key="11">
    <source>
        <dbReference type="EMBL" id="RZC31716.1"/>
    </source>
</evidence>
<evidence type="ECO:0000256" key="7">
    <source>
        <dbReference type="ARBA" id="ARBA00023278"/>
    </source>
</evidence>
<keyword evidence="6" id="KW-0677">Repeat</keyword>
<comment type="subcellular location">
    <subcellularLocation>
        <location evidence="1">Secreted</location>
        <location evidence="1">Cell wall</location>
    </subcellularLocation>
</comment>
<evidence type="ECO:0000256" key="9">
    <source>
        <dbReference type="ARBA" id="ARBA00041871"/>
    </source>
</evidence>
<keyword evidence="4" id="KW-0433">Leucine-rich repeat</keyword>
<dbReference type="EMBL" id="QZWG01000001">
    <property type="protein sequence ID" value="RZC31716.1"/>
    <property type="molecule type" value="Genomic_DNA"/>
</dbReference>
<keyword evidence="7" id="KW-0379">Hydroxylation</keyword>
<dbReference type="Proteomes" id="UP000289340">
    <property type="component" value="Chromosome 1"/>
</dbReference>
<dbReference type="PANTHER" id="PTHR32093">
    <property type="entry name" value="LEUCINE-RICH REPEAT EXTENSIN-LIKE PROTEIN 3-RELATED"/>
    <property type="match status" value="1"/>
</dbReference>
<accession>A0A445M833</accession>
<protein>
    <recommendedName>
        <fullName evidence="9">Cell wall hydroxyproline-rich glycoprotein</fullName>
    </recommendedName>
</protein>
<evidence type="ECO:0000256" key="5">
    <source>
        <dbReference type="ARBA" id="ARBA00022729"/>
    </source>
</evidence>
<dbReference type="Pfam" id="PF08263">
    <property type="entry name" value="LRRNT_2"/>
    <property type="match status" value="1"/>
</dbReference>
<keyword evidence="5" id="KW-0732">Signal</keyword>
<comment type="caution">
    <text evidence="11">The sequence shown here is derived from an EMBL/GenBank/DDBJ whole genome shotgun (WGS) entry which is preliminary data.</text>
</comment>
<evidence type="ECO:0000259" key="10">
    <source>
        <dbReference type="Pfam" id="PF08263"/>
    </source>
</evidence>
<evidence type="ECO:0000256" key="6">
    <source>
        <dbReference type="ARBA" id="ARBA00022737"/>
    </source>
</evidence>
<evidence type="ECO:0000256" key="1">
    <source>
        <dbReference type="ARBA" id="ARBA00004191"/>
    </source>
</evidence>
<reference evidence="11 12" key="1">
    <citation type="submission" date="2018-09" db="EMBL/GenBank/DDBJ databases">
        <title>A high-quality reference genome of wild soybean provides a powerful tool to mine soybean genomes.</title>
        <authorList>
            <person name="Xie M."/>
            <person name="Chung C.Y.L."/>
            <person name="Li M.-W."/>
            <person name="Wong F.-L."/>
            <person name="Chan T.-F."/>
            <person name="Lam H.-M."/>
        </authorList>
    </citation>
    <scope>NUCLEOTIDE SEQUENCE [LARGE SCALE GENOMIC DNA]</scope>
    <source>
        <strain evidence="12">cv. W05</strain>
        <tissue evidence="11">Hypocotyl of etiolated seedlings</tissue>
    </source>
</reference>
<sequence>MNRQQGCSGNKELEDLPKIKVEEWSVEKKKMLPTELKESRRAFRSKDQRVAGLETIIASGHVHGGNFYGSPPPPPPECHPPPPMCPPPPPPPPVRLERARKALIKFTRLVDDPNGYTSNWKEGRDTCEFRGVRCAKYPDGQQAVAGLDLNGAGLSGKKCTALMLTGILDSIPELTFFHVNSNNFSGAIPTDITKYKFFFELDLSNNKLEGEFPKEVLQPKPKDQQLVFLDLRFNSLCGPIPPQLFDLDLDVIFINNNKFSGHLPDNFGSTPARYLTFANNQLTGPIPASIGKASKTLTEVLFLGNHFQGCLPYQIGYLDKATVFDVSKNSLTGPIPHSFACLQSIQYLNLDRNQFYGEVPEMLCLLPGLRNNGNLSLSDNYFTQVGPACRNLIKTNVLDVSYNCILGLPNQRPHGQCTEFFSKIKPCPNPKYLHYVPCKGYYPHTHPAATATPPLTYNSLNPHHLHR</sequence>
<dbReference type="Pfam" id="PF00560">
    <property type="entry name" value="LRR_1"/>
    <property type="match status" value="4"/>
</dbReference>
<evidence type="ECO:0000256" key="4">
    <source>
        <dbReference type="ARBA" id="ARBA00022614"/>
    </source>
</evidence>
<feature type="domain" description="Leucine-rich repeat-containing N-terminal plant-type" evidence="10">
    <location>
        <begin position="100"/>
        <end position="134"/>
    </location>
</feature>
<dbReference type="PANTHER" id="PTHR32093:SF131">
    <property type="entry name" value="LEUCINE-RICH REPEAT-CONTAINING N-TERMINAL PLANT-TYPE DOMAIN-CONTAINING PROTEIN"/>
    <property type="match status" value="1"/>
</dbReference>
<evidence type="ECO:0000256" key="8">
    <source>
        <dbReference type="ARBA" id="ARBA00023316"/>
    </source>
</evidence>
<dbReference type="InterPro" id="IPR013210">
    <property type="entry name" value="LRR_N_plant-typ"/>
</dbReference>
<dbReference type="Gene3D" id="3.80.10.10">
    <property type="entry name" value="Ribonuclease Inhibitor"/>
    <property type="match status" value="2"/>
</dbReference>
<dbReference type="GO" id="GO:0071555">
    <property type="term" value="P:cell wall organization"/>
    <property type="evidence" value="ECO:0007669"/>
    <property type="project" value="UniProtKB-KW"/>
</dbReference>
<name>A0A445M833_GLYSO</name>
<proteinExistence type="predicted"/>
<dbReference type="AlphaFoldDB" id="A0A445M833"/>
<dbReference type="SUPFAM" id="SSF52058">
    <property type="entry name" value="L domain-like"/>
    <property type="match status" value="1"/>
</dbReference>
<dbReference type="InterPro" id="IPR032675">
    <property type="entry name" value="LRR_dom_sf"/>
</dbReference>
<evidence type="ECO:0000313" key="12">
    <source>
        <dbReference type="Proteomes" id="UP000289340"/>
    </source>
</evidence>
<dbReference type="InterPro" id="IPR051582">
    <property type="entry name" value="LRR_extensin-like_regulator"/>
</dbReference>
<keyword evidence="3" id="KW-0964">Secreted</keyword>
<keyword evidence="12" id="KW-1185">Reference proteome</keyword>
<gene>
    <name evidence="11" type="ORF">D0Y65_002517</name>
</gene>
<keyword evidence="8" id="KW-0961">Cell wall biogenesis/degradation</keyword>
<evidence type="ECO:0000256" key="3">
    <source>
        <dbReference type="ARBA" id="ARBA00022525"/>
    </source>
</evidence>
<evidence type="ECO:0000256" key="2">
    <source>
        <dbReference type="ARBA" id="ARBA00022512"/>
    </source>
</evidence>
<dbReference type="SUPFAM" id="SSF101447">
    <property type="entry name" value="Formin homology 2 domain (FH2 domain)"/>
    <property type="match status" value="1"/>
</dbReference>